<dbReference type="Proteomes" id="UP000824111">
    <property type="component" value="Unassembled WGS sequence"/>
</dbReference>
<reference evidence="1" key="2">
    <citation type="journal article" date="2021" name="PeerJ">
        <title>Extensive microbial diversity within the chicken gut microbiome revealed by metagenomics and culture.</title>
        <authorList>
            <person name="Gilroy R."/>
            <person name="Ravi A."/>
            <person name="Getino M."/>
            <person name="Pursley I."/>
            <person name="Horton D.L."/>
            <person name="Alikhan N.F."/>
            <person name="Baker D."/>
            <person name="Gharbi K."/>
            <person name="Hall N."/>
            <person name="Watson M."/>
            <person name="Adriaenssens E.M."/>
            <person name="Foster-Nyarko E."/>
            <person name="Jarju S."/>
            <person name="Secka A."/>
            <person name="Antonio M."/>
            <person name="Oren A."/>
            <person name="Chaudhuri R.R."/>
            <person name="La Ragione R."/>
            <person name="Hildebrand F."/>
            <person name="Pallen M.J."/>
        </authorList>
    </citation>
    <scope>NUCLEOTIDE SEQUENCE</scope>
    <source>
        <strain evidence="1">ChiSjej4B22-9803</strain>
    </source>
</reference>
<name>A0A9D1S6H4_9FIRM</name>
<sequence length="295" mass="33057">MPEMWTLEDGKVVNGTVTDKARQALTKLHEWYNKGYINPEFLTDDQGTINKRFNMDGIALTNTSLNNYTDMTPQGRANLEQEAPGFADKLTYGPLPAGPEGDRGDWLWGPLSNFVCFGSQLEGNTEKQEVILNILNDLNYDEETALMAAYGIKGESYEFYDEAVGKTSGIRQINNYGTDANKGAELGIGFFNLLKCGGWADKSITDLYETPEFIAEQERVADWGNYKDLLMRANTASTLTYATTLQTLKTNAYSEFITGTRSLDDWDAFVEEYMNAGGAVLQQEAQEYYDRVIKD</sequence>
<dbReference type="SUPFAM" id="SSF53850">
    <property type="entry name" value="Periplasmic binding protein-like II"/>
    <property type="match status" value="1"/>
</dbReference>
<evidence type="ECO:0008006" key="3">
    <source>
        <dbReference type="Google" id="ProtNLM"/>
    </source>
</evidence>
<dbReference type="Gene3D" id="3.40.190.10">
    <property type="entry name" value="Periplasmic binding protein-like II"/>
    <property type="match status" value="2"/>
</dbReference>
<gene>
    <name evidence="1" type="ORF">IAB04_03000</name>
</gene>
<accession>A0A9D1S6H4</accession>
<protein>
    <recommendedName>
        <fullName evidence="3">DUF3502 domain-containing protein</fullName>
    </recommendedName>
</protein>
<organism evidence="1 2">
    <name type="scientific">Candidatus Avimonoglobus intestinipullorum</name>
    <dbReference type="NCBI Taxonomy" id="2840699"/>
    <lineage>
        <taxon>Bacteria</taxon>
        <taxon>Bacillati</taxon>
        <taxon>Bacillota</taxon>
        <taxon>Clostridia</taxon>
        <taxon>Eubacteriales</taxon>
        <taxon>Candidatus Avimonoglobus</taxon>
    </lineage>
</organism>
<evidence type="ECO:0000313" key="1">
    <source>
        <dbReference type="EMBL" id="HIU48307.1"/>
    </source>
</evidence>
<evidence type="ECO:0000313" key="2">
    <source>
        <dbReference type="Proteomes" id="UP000824111"/>
    </source>
</evidence>
<proteinExistence type="predicted"/>
<dbReference type="AlphaFoldDB" id="A0A9D1S6H4"/>
<comment type="caution">
    <text evidence="1">The sequence shown here is derived from an EMBL/GenBank/DDBJ whole genome shotgun (WGS) entry which is preliminary data.</text>
</comment>
<dbReference type="EMBL" id="DVND01000077">
    <property type="protein sequence ID" value="HIU48307.1"/>
    <property type="molecule type" value="Genomic_DNA"/>
</dbReference>
<reference evidence="1" key="1">
    <citation type="submission" date="2020-10" db="EMBL/GenBank/DDBJ databases">
        <authorList>
            <person name="Gilroy R."/>
        </authorList>
    </citation>
    <scope>NUCLEOTIDE SEQUENCE</scope>
    <source>
        <strain evidence="1">ChiSjej4B22-9803</strain>
    </source>
</reference>